<keyword evidence="2" id="KW-0560">Oxidoreductase</keyword>
<evidence type="ECO:0000313" key="3">
    <source>
        <dbReference type="EMBL" id="KPV48970.1"/>
    </source>
</evidence>
<evidence type="ECO:0008006" key="5">
    <source>
        <dbReference type="Google" id="ProtNLM"/>
    </source>
</evidence>
<evidence type="ECO:0000256" key="1">
    <source>
        <dbReference type="ARBA" id="ARBA00006484"/>
    </source>
</evidence>
<dbReference type="Pfam" id="PF00106">
    <property type="entry name" value="adh_short"/>
    <property type="match status" value="1"/>
</dbReference>
<dbReference type="InterPro" id="IPR036291">
    <property type="entry name" value="NAD(P)-bd_dom_sf"/>
</dbReference>
<proteinExistence type="inferred from homology"/>
<dbReference type="InterPro" id="IPR002347">
    <property type="entry name" value="SDR_fam"/>
</dbReference>
<protein>
    <recommendedName>
        <fullName evidence="5">Short-chain dehydrogenase</fullName>
    </recommendedName>
</protein>
<dbReference type="GO" id="GO:0016491">
    <property type="term" value="F:oxidoreductase activity"/>
    <property type="evidence" value="ECO:0007669"/>
    <property type="project" value="UniProtKB-KW"/>
</dbReference>
<reference evidence="3 4" key="1">
    <citation type="submission" date="2015-09" db="EMBL/GenBank/DDBJ databases">
        <title>Draft genome sequence of Kouleothrix aurantiaca JCM 19913.</title>
        <authorList>
            <person name="Hemp J."/>
        </authorList>
    </citation>
    <scope>NUCLEOTIDE SEQUENCE [LARGE SCALE GENOMIC DNA]</scope>
    <source>
        <strain evidence="3 4">COM-B</strain>
    </source>
</reference>
<dbReference type="PANTHER" id="PTHR43669:SF3">
    <property type="entry name" value="ALCOHOL DEHYDROGENASE, PUTATIVE (AFU_ORTHOLOGUE AFUA_3G03445)-RELATED"/>
    <property type="match status" value="1"/>
</dbReference>
<dbReference type="AlphaFoldDB" id="A0A0P9CSH0"/>
<comment type="similarity">
    <text evidence="1">Belongs to the short-chain dehydrogenases/reductases (SDR) family.</text>
</comment>
<comment type="caution">
    <text evidence="3">The sequence shown here is derived from an EMBL/GenBank/DDBJ whole genome shotgun (WGS) entry which is preliminary data.</text>
</comment>
<accession>A0A0P9CSH0</accession>
<dbReference type="SUPFAM" id="SSF51735">
    <property type="entry name" value="NAD(P)-binding Rossmann-fold domains"/>
    <property type="match status" value="1"/>
</dbReference>
<organism evidence="3 4">
    <name type="scientific">Kouleothrix aurantiaca</name>
    <dbReference type="NCBI Taxonomy" id="186479"/>
    <lineage>
        <taxon>Bacteria</taxon>
        <taxon>Bacillati</taxon>
        <taxon>Chloroflexota</taxon>
        <taxon>Chloroflexia</taxon>
        <taxon>Chloroflexales</taxon>
        <taxon>Roseiflexineae</taxon>
        <taxon>Roseiflexaceae</taxon>
        <taxon>Kouleothrix</taxon>
    </lineage>
</organism>
<dbReference type="EMBL" id="LJCR01002273">
    <property type="protein sequence ID" value="KPV48970.1"/>
    <property type="molecule type" value="Genomic_DNA"/>
</dbReference>
<dbReference type="Gene3D" id="3.40.50.720">
    <property type="entry name" value="NAD(P)-binding Rossmann-like Domain"/>
    <property type="match status" value="1"/>
</dbReference>
<dbReference type="Proteomes" id="UP000050509">
    <property type="component" value="Unassembled WGS sequence"/>
</dbReference>
<evidence type="ECO:0000313" key="4">
    <source>
        <dbReference type="Proteomes" id="UP000050509"/>
    </source>
</evidence>
<keyword evidence="4" id="KW-1185">Reference proteome</keyword>
<evidence type="ECO:0000256" key="2">
    <source>
        <dbReference type="ARBA" id="ARBA00023002"/>
    </source>
</evidence>
<feature type="non-terminal residue" evidence="3">
    <location>
        <position position="70"/>
    </location>
</feature>
<sequence length="70" mass="6613">MTVLEGKVALVTGGGRGIGRAIALALAGAGAAVAITGRDAERLAAVQAEITATGRAALALPGDVSDSAAV</sequence>
<name>A0A0P9CSH0_9CHLR</name>
<dbReference type="PANTHER" id="PTHR43669">
    <property type="entry name" value="5-KETO-D-GLUCONATE 5-REDUCTASE"/>
    <property type="match status" value="1"/>
</dbReference>
<gene>
    <name evidence="3" type="ORF">SE17_35220</name>
</gene>